<sequence length="105" mass="11934">MASQTPFPARLKQVRKARGLTQKALGVRIGFDVSSADSRMNHYETGRHLPDYDVAKKLADELDVPVAYFFCDSDEMADLLMSFHKLTAEQRKKVQEFINAQKQAD</sequence>
<dbReference type="Pfam" id="PF01381">
    <property type="entry name" value="HTH_3"/>
    <property type="match status" value="1"/>
</dbReference>
<evidence type="ECO:0000259" key="1">
    <source>
        <dbReference type="PROSITE" id="PS50943"/>
    </source>
</evidence>
<reference evidence="2 3" key="1">
    <citation type="submission" date="2022-11" db="EMBL/GenBank/DDBJ databases">
        <title>Viruses from the air-sea interface of a natural surface slick.</title>
        <authorList>
            <person name="Rahlff J."/>
            <person name="Holmfeldt K."/>
        </authorList>
    </citation>
    <scope>NUCLEOTIDE SEQUENCE [LARGE SCALE GENOMIC DNA]</scope>
    <source>
        <strain evidence="2 3">SMS4</strain>
    </source>
</reference>
<proteinExistence type="predicted"/>
<accession>A0ABT9HX60</accession>
<evidence type="ECO:0000313" key="2">
    <source>
        <dbReference type="EMBL" id="MDP5135707.1"/>
    </source>
</evidence>
<dbReference type="SMART" id="SM00530">
    <property type="entry name" value="HTH_XRE"/>
    <property type="match status" value="1"/>
</dbReference>
<organism evidence="2 3">
    <name type="scientific">Rheinheimera baltica</name>
    <dbReference type="NCBI Taxonomy" id="67576"/>
    <lineage>
        <taxon>Bacteria</taxon>
        <taxon>Pseudomonadati</taxon>
        <taxon>Pseudomonadota</taxon>
        <taxon>Gammaproteobacteria</taxon>
        <taxon>Chromatiales</taxon>
        <taxon>Chromatiaceae</taxon>
        <taxon>Rheinheimera</taxon>
    </lineage>
</organism>
<keyword evidence="3" id="KW-1185">Reference proteome</keyword>
<dbReference type="CDD" id="cd00093">
    <property type="entry name" value="HTH_XRE"/>
    <property type="match status" value="1"/>
</dbReference>
<gene>
    <name evidence="2" type="ORF">ORJ04_07075</name>
</gene>
<feature type="domain" description="HTH cro/C1-type" evidence="1">
    <location>
        <begin position="11"/>
        <end position="69"/>
    </location>
</feature>
<dbReference type="InterPro" id="IPR010982">
    <property type="entry name" value="Lambda_DNA-bd_dom_sf"/>
</dbReference>
<dbReference type="RefSeq" id="WP_305974806.1">
    <property type="nucleotide sequence ID" value="NZ_JAPJDZ010000012.1"/>
</dbReference>
<dbReference type="Gene3D" id="1.10.260.40">
    <property type="entry name" value="lambda repressor-like DNA-binding domains"/>
    <property type="match status" value="1"/>
</dbReference>
<dbReference type="InterPro" id="IPR001387">
    <property type="entry name" value="Cro/C1-type_HTH"/>
</dbReference>
<protein>
    <submittedName>
        <fullName evidence="2">Helix-turn-helix transcriptional regulator</fullName>
    </submittedName>
</protein>
<dbReference type="Proteomes" id="UP001231109">
    <property type="component" value="Unassembled WGS sequence"/>
</dbReference>
<dbReference type="SUPFAM" id="SSF47413">
    <property type="entry name" value="lambda repressor-like DNA-binding domains"/>
    <property type="match status" value="1"/>
</dbReference>
<name>A0ABT9HX60_9GAMM</name>
<comment type="caution">
    <text evidence="2">The sequence shown here is derived from an EMBL/GenBank/DDBJ whole genome shotgun (WGS) entry which is preliminary data.</text>
</comment>
<evidence type="ECO:0000313" key="3">
    <source>
        <dbReference type="Proteomes" id="UP001231109"/>
    </source>
</evidence>
<dbReference type="EMBL" id="JAPJDZ010000012">
    <property type="protein sequence ID" value="MDP5135707.1"/>
    <property type="molecule type" value="Genomic_DNA"/>
</dbReference>
<dbReference type="PROSITE" id="PS50943">
    <property type="entry name" value="HTH_CROC1"/>
    <property type="match status" value="1"/>
</dbReference>